<evidence type="ECO:0000256" key="1">
    <source>
        <dbReference type="SAM" id="Phobius"/>
    </source>
</evidence>
<accession>A0A6J5REH8</accession>
<name>A0A6J5REH8_9CAUD</name>
<gene>
    <name evidence="3" type="ORF">UFOVP1230_37</name>
</gene>
<organism evidence="3">
    <name type="scientific">uncultured Caudovirales phage</name>
    <dbReference type="NCBI Taxonomy" id="2100421"/>
    <lineage>
        <taxon>Viruses</taxon>
        <taxon>Duplodnaviria</taxon>
        <taxon>Heunggongvirae</taxon>
        <taxon>Uroviricota</taxon>
        <taxon>Caudoviricetes</taxon>
        <taxon>Peduoviridae</taxon>
        <taxon>Maltschvirus</taxon>
        <taxon>Maltschvirus maltsch</taxon>
    </lineage>
</organism>
<keyword evidence="1" id="KW-0472">Membrane</keyword>
<reference evidence="3" key="1">
    <citation type="submission" date="2020-05" db="EMBL/GenBank/DDBJ databases">
        <authorList>
            <person name="Chiriac C."/>
            <person name="Salcher M."/>
            <person name="Ghai R."/>
            <person name="Kavagutti S V."/>
        </authorList>
    </citation>
    <scope>NUCLEOTIDE SEQUENCE</scope>
</reference>
<dbReference type="InterPro" id="IPR009628">
    <property type="entry name" value="Phage_tape_measure_N"/>
</dbReference>
<evidence type="ECO:0000259" key="2">
    <source>
        <dbReference type="Pfam" id="PF06791"/>
    </source>
</evidence>
<dbReference type="EMBL" id="LR797179">
    <property type="protein sequence ID" value="CAB4191911.1"/>
    <property type="molecule type" value="Genomic_DNA"/>
</dbReference>
<proteinExistence type="predicted"/>
<protein>
    <submittedName>
        <fullName evidence="3">Bacteriophage lambda, GpH, tail tape measure, N-terminal</fullName>
    </submittedName>
</protein>
<dbReference type="Pfam" id="PF06791">
    <property type="entry name" value="TMP_2"/>
    <property type="match status" value="1"/>
</dbReference>
<feature type="domain" description="Bacteriophage tail tape measure N-terminal" evidence="2">
    <location>
        <begin position="24"/>
        <end position="172"/>
    </location>
</feature>
<feature type="transmembrane region" description="Helical" evidence="1">
    <location>
        <begin position="329"/>
        <end position="349"/>
    </location>
</feature>
<keyword evidence="1" id="KW-0812">Transmembrane</keyword>
<feature type="transmembrane region" description="Helical" evidence="1">
    <location>
        <begin position="270"/>
        <end position="289"/>
    </location>
</feature>
<sequence>MAQKAEFELSLKDLFSSGLDKASGKVKDFEGGINHAKETVGELAKAFGLAFGVEKIAEFFKGSVEKFMEQEKASKQLEAVLRSTGSAAGMTAEGIDKLAQSQAQLTLYEDDATVESAKLLLSFTNIKKGIFEEAIPAIANMASFMGTDLQGATMQVGKALNDPIKGIAALSRAGVSFSEGQKEVIKKMTETGNIAGAQKMIMNELTKEFGGAAAAAREADPFGALKIQFGEFQETVGKGLVEMLKLLMPTLKSIVSGFQSFAEYLQEHTWIIKAFGVAIGILGAAFLAAKLEMVAMSVVSAVQLIPTFIGLVTQIGLLDTAMLTLNGTLLMNPLVLLGVGLAASAAYLVKKIDDVSKANDKLKESMYGLNKEAETETFKIESEFNEKKLGKSLQAQKYAANQLKAEALRFKVDELNQAMEFEKNGNKKMAEHHRNLAAKQDKRAMFFGELAAEKQKGIIDETTANFAKTSKKAENKLDSAVGKVEGTRMTNLNISIEKLIEKFEINTTNVSESVERIREEVSKALLEAVNDVNIIAGQ</sequence>
<feature type="transmembrane region" description="Helical" evidence="1">
    <location>
        <begin position="296"/>
        <end position="317"/>
    </location>
</feature>
<evidence type="ECO:0000313" key="3">
    <source>
        <dbReference type="EMBL" id="CAB4191911.1"/>
    </source>
</evidence>
<keyword evidence="1" id="KW-1133">Transmembrane helix</keyword>